<evidence type="ECO:0000256" key="5">
    <source>
        <dbReference type="ARBA" id="ARBA00023163"/>
    </source>
</evidence>
<dbReference type="InterPro" id="IPR015943">
    <property type="entry name" value="WD40/YVTN_repeat-like_dom_sf"/>
</dbReference>
<dbReference type="SMART" id="SM00388">
    <property type="entry name" value="HisKA"/>
    <property type="match status" value="1"/>
</dbReference>
<keyword evidence="3 6" id="KW-0597">Phosphoprotein</keyword>
<protein>
    <recommendedName>
        <fullName evidence="2">histidine kinase</fullName>
        <ecNumber evidence="2">2.7.13.3</ecNumber>
    </recommendedName>
</protein>
<feature type="domain" description="HTH araC/xylS-type" evidence="8">
    <location>
        <begin position="1288"/>
        <end position="1388"/>
    </location>
</feature>
<proteinExistence type="predicted"/>
<sequence>MKQSWKLWGIIFLLEISLFGITNTCSILAQNFERFSNKEGFNQNSINSIAQDRYGFLWYGTPNGLIFYDGYEFKTYTTQSDTNGNIISNVITHLHNDSDGILWIGTNNGVSVYIPWLEKFHNVPLPIEIYIDRIITASDGRTWFLGENTLYVCELIDIEKGVFSLSDDILEAKLKNTRIHDFNFKDDHTLILATSEGISKLIFENNNNHVNSIKIKYLTSFDSFKEDVLKIFIDKTNMFWIGTSNGLFKTTLDANKVHILETFGHSKNPNKSGSSFITTAIYEDNSGAIWVGTRNNGLYKIGQDPKIFEHFAYNPKNTSGLSSHYIKDLYQDDFNVLWIGTAQGGLNKLDLDQKPFINYSNNPYDSQSISDNLITSILEDSKGRLWLSGYNKPLVRSTTEITLETVNELRFENLEKDIPISDTDIVRIIYEDKKGFIWLGSDKLIVVYNPLNDKFKKVTLKEESRLISNAIRSISQIDDNNILLAGTEIIIIENPWEEIKKSKAPQLAVKSAIHIENRRVQCVLNESKSSFWFGTSKGLIHGVFDGEKIILDQKYTDNKEVNLHLSNKNIFSLHKDGNGNIWVGTYGGGLNKLSKDDEGLPSKITYFRKNDVLPDDAIYGILQEGDLYLWMSTDMGLVKYNIDDNTTSLYDVRDGLAQNNYRENAYFKGKSGFFYFGGLNGLTIFRPEKIKKNIQPPNVLISDLFINNKPIKIGEKSNNKVVLEKSISETGGIVISQNQQSISFNIVAEHTSTPSKNRIAYKLEGFDNQWIENKSGKAMITYTNLPARSYVLKIKAANGDGVWSSRIKSLNIEVLPPWYNTWWSYLLFFLAAVILGIGVIIYFVQLEKLKQRLKYEKLDRERIETVNQGKFRYFTNISHEFRTPLTLIAGPLERVVSQNTDPKNIRYLAIIQKNTKRLLNLIDQLITFRQAEEGQIKLNLVEYTLGEFLYPVTEAFEDYALEKNINFFYKVNTPNEKIGIDIEKFERIIFNLLSNSFKNTPSQGSISIEAGVTFDSGQKIINIDVVDSGKGIPKENIDSIFERFYQLGNKDGEISGGGIGLAFCKSLANLMDGKINAISDPGVETRFSVKIPSRELDNSSLKNSNITKKSFIKNWVPLSKDIFDDTDAAKNLEKQKTHTLLIVENEEDVQNFLLNALSEKYVIIIANNGVEAWEQIKIKQPDMVISDVMMPEMDGYELCNKIKQSPETSHLPVLLLTALGESDDIIKGLEFGADEYLSKPFSLKHLELRIEKLIQNNILIKKYFSKNSFPPKDNEGLELSNRDKDFLKKISDVVQKNISNSNFGVEELSKEIGFSTSHFYRRLKLLTGQVPSVYLRNFRLQYAAELLKGNEGYNASEVMYLIGIESYSYFSKSFKKLHGVSPSQYQKKIRK</sequence>
<dbReference type="Gene3D" id="3.40.50.2300">
    <property type="match status" value="1"/>
</dbReference>
<dbReference type="SUPFAM" id="SSF47384">
    <property type="entry name" value="Homodimeric domain of signal transducing histidine kinase"/>
    <property type="match status" value="1"/>
</dbReference>
<dbReference type="SUPFAM" id="SSF63829">
    <property type="entry name" value="Calcium-dependent phosphotriesterase"/>
    <property type="match status" value="1"/>
</dbReference>
<dbReference type="InterPro" id="IPR009057">
    <property type="entry name" value="Homeodomain-like_sf"/>
</dbReference>
<dbReference type="EC" id="2.7.13.3" evidence="2"/>
<dbReference type="InterPro" id="IPR001789">
    <property type="entry name" value="Sig_transdc_resp-reg_receiver"/>
</dbReference>
<keyword evidence="7" id="KW-0812">Transmembrane</keyword>
<evidence type="ECO:0000259" key="10">
    <source>
        <dbReference type="PROSITE" id="PS50110"/>
    </source>
</evidence>
<dbReference type="PANTHER" id="PTHR43547:SF2">
    <property type="entry name" value="HYBRID SIGNAL TRANSDUCTION HISTIDINE KINASE C"/>
    <property type="match status" value="1"/>
</dbReference>
<dbReference type="Pfam" id="PF00512">
    <property type="entry name" value="HisKA"/>
    <property type="match status" value="1"/>
</dbReference>
<dbReference type="InterPro" id="IPR011006">
    <property type="entry name" value="CheY-like_superfamily"/>
</dbReference>
<keyword evidence="7" id="KW-0472">Membrane</keyword>
<keyword evidence="5" id="KW-0804">Transcription</keyword>
<evidence type="ECO:0000256" key="4">
    <source>
        <dbReference type="ARBA" id="ARBA00023015"/>
    </source>
</evidence>
<dbReference type="CDD" id="cd17574">
    <property type="entry name" value="REC_OmpR"/>
    <property type="match status" value="1"/>
</dbReference>
<dbReference type="FunFam" id="2.60.40.10:FF:000791">
    <property type="entry name" value="Two-component system sensor histidine kinase/response regulator"/>
    <property type="match status" value="1"/>
</dbReference>
<dbReference type="STRING" id="1435349.PW52_01670"/>
<dbReference type="InterPro" id="IPR011123">
    <property type="entry name" value="Y_Y_Y"/>
</dbReference>
<dbReference type="InterPro" id="IPR013783">
    <property type="entry name" value="Ig-like_fold"/>
</dbReference>
<dbReference type="InterPro" id="IPR036890">
    <property type="entry name" value="HATPase_C_sf"/>
</dbReference>
<dbReference type="CDD" id="cd00082">
    <property type="entry name" value="HisKA"/>
    <property type="match status" value="1"/>
</dbReference>
<dbReference type="PRINTS" id="PR00344">
    <property type="entry name" value="BCTRLSENSOR"/>
</dbReference>
<feature type="transmembrane region" description="Helical" evidence="7">
    <location>
        <begin position="822"/>
        <end position="844"/>
    </location>
</feature>
<dbReference type="Gene3D" id="1.10.10.60">
    <property type="entry name" value="Homeodomain-like"/>
    <property type="match status" value="2"/>
</dbReference>
<keyword evidence="4" id="KW-0805">Transcription regulation</keyword>
<feature type="transmembrane region" description="Helical" evidence="7">
    <location>
        <begin position="7"/>
        <end position="29"/>
    </location>
</feature>
<dbReference type="InterPro" id="IPR005467">
    <property type="entry name" value="His_kinase_dom"/>
</dbReference>
<dbReference type="InterPro" id="IPR018060">
    <property type="entry name" value="HTH_AraC"/>
</dbReference>
<evidence type="ECO:0000256" key="7">
    <source>
        <dbReference type="SAM" id="Phobius"/>
    </source>
</evidence>
<dbReference type="SMART" id="SM00448">
    <property type="entry name" value="REC"/>
    <property type="match status" value="1"/>
</dbReference>
<name>A0A0D7WEQ8_9FLAO</name>
<dbReference type="Pfam" id="PF00072">
    <property type="entry name" value="Response_reg"/>
    <property type="match status" value="1"/>
</dbReference>
<feature type="domain" description="Histidine kinase" evidence="9">
    <location>
        <begin position="876"/>
        <end position="1095"/>
    </location>
</feature>
<feature type="modified residue" description="4-aspartylphosphate" evidence="6">
    <location>
        <position position="1187"/>
    </location>
</feature>
<evidence type="ECO:0000256" key="1">
    <source>
        <dbReference type="ARBA" id="ARBA00000085"/>
    </source>
</evidence>
<evidence type="ECO:0000259" key="9">
    <source>
        <dbReference type="PROSITE" id="PS50109"/>
    </source>
</evidence>
<dbReference type="Gene3D" id="2.130.10.10">
    <property type="entry name" value="YVTN repeat-like/Quinoprotein amine dehydrogenase"/>
    <property type="match status" value="4"/>
</dbReference>
<dbReference type="InterPro" id="IPR003661">
    <property type="entry name" value="HisK_dim/P_dom"/>
</dbReference>
<evidence type="ECO:0000313" key="11">
    <source>
        <dbReference type="EMBL" id="KJD37188.1"/>
    </source>
</evidence>
<reference evidence="11 12" key="1">
    <citation type="submission" date="2014-11" db="EMBL/GenBank/DDBJ databases">
        <title>Tamlana sedimentorum sp. nov., isolated from shallow sand sediments of the Sea of Japan.</title>
        <authorList>
            <person name="Romanenko L.A."/>
        </authorList>
    </citation>
    <scope>NUCLEOTIDE SEQUENCE [LARGE SCALE GENOMIC DNA]</scope>
    <source>
        <strain evidence="11 12">JCM 19808</strain>
    </source>
</reference>
<evidence type="ECO:0000256" key="6">
    <source>
        <dbReference type="PROSITE-ProRule" id="PRU00169"/>
    </source>
</evidence>
<dbReference type="SUPFAM" id="SSF52172">
    <property type="entry name" value="CheY-like"/>
    <property type="match status" value="1"/>
</dbReference>
<gene>
    <name evidence="11" type="ORF">PW52_01670</name>
</gene>
<dbReference type="OrthoDB" id="358279at2"/>
<dbReference type="GO" id="GO:0000155">
    <property type="term" value="F:phosphorelay sensor kinase activity"/>
    <property type="evidence" value="ECO:0007669"/>
    <property type="project" value="InterPro"/>
</dbReference>
<dbReference type="SMART" id="SM00387">
    <property type="entry name" value="HATPase_c"/>
    <property type="match status" value="1"/>
</dbReference>
<accession>A0A0D7WEQ8</accession>
<dbReference type="PROSITE" id="PS50109">
    <property type="entry name" value="HIS_KIN"/>
    <property type="match status" value="1"/>
</dbReference>
<dbReference type="Gene3D" id="3.30.565.10">
    <property type="entry name" value="Histidine kinase-like ATPase, C-terminal domain"/>
    <property type="match status" value="1"/>
</dbReference>
<evidence type="ECO:0000259" key="8">
    <source>
        <dbReference type="PROSITE" id="PS01124"/>
    </source>
</evidence>
<dbReference type="PROSITE" id="PS50110">
    <property type="entry name" value="RESPONSE_REGULATORY"/>
    <property type="match status" value="1"/>
</dbReference>
<dbReference type="InterPro" id="IPR011110">
    <property type="entry name" value="Reg_prop"/>
</dbReference>
<evidence type="ECO:0000256" key="2">
    <source>
        <dbReference type="ARBA" id="ARBA00012438"/>
    </source>
</evidence>
<keyword evidence="7" id="KW-1133">Transmembrane helix</keyword>
<dbReference type="Pfam" id="PF12833">
    <property type="entry name" value="HTH_18"/>
    <property type="match status" value="1"/>
</dbReference>
<dbReference type="GO" id="GO:0043565">
    <property type="term" value="F:sequence-specific DNA binding"/>
    <property type="evidence" value="ECO:0007669"/>
    <property type="project" value="InterPro"/>
</dbReference>
<dbReference type="EMBL" id="JTDW01000001">
    <property type="protein sequence ID" value="KJD37188.1"/>
    <property type="molecule type" value="Genomic_DNA"/>
</dbReference>
<evidence type="ECO:0000256" key="3">
    <source>
        <dbReference type="ARBA" id="ARBA00022553"/>
    </source>
</evidence>
<dbReference type="SMART" id="SM00342">
    <property type="entry name" value="HTH_ARAC"/>
    <property type="match status" value="1"/>
</dbReference>
<dbReference type="FunFam" id="1.10.287.130:FF:000045">
    <property type="entry name" value="Two-component system sensor histidine kinase/response regulator"/>
    <property type="match status" value="1"/>
</dbReference>
<dbReference type="Proteomes" id="UP000032578">
    <property type="component" value="Unassembled WGS sequence"/>
</dbReference>
<dbReference type="PROSITE" id="PS01124">
    <property type="entry name" value="HTH_ARAC_FAMILY_2"/>
    <property type="match status" value="1"/>
</dbReference>
<dbReference type="InterPro" id="IPR004358">
    <property type="entry name" value="Sig_transdc_His_kin-like_C"/>
</dbReference>
<comment type="catalytic activity">
    <reaction evidence="1">
        <text>ATP + protein L-histidine = ADP + protein N-phospho-L-histidine.</text>
        <dbReference type="EC" id="2.7.13.3"/>
    </reaction>
</comment>
<keyword evidence="12" id="KW-1185">Reference proteome</keyword>
<dbReference type="Gene3D" id="1.10.287.130">
    <property type="match status" value="1"/>
</dbReference>
<dbReference type="Gene3D" id="2.60.40.10">
    <property type="entry name" value="Immunoglobulins"/>
    <property type="match status" value="1"/>
</dbReference>
<comment type="caution">
    <text evidence="11">The sequence shown here is derived from an EMBL/GenBank/DDBJ whole genome shotgun (WGS) entry which is preliminary data.</text>
</comment>
<organism evidence="11 12">
    <name type="scientific">Neotamlana sedimentorum</name>
    <dbReference type="NCBI Taxonomy" id="1435349"/>
    <lineage>
        <taxon>Bacteria</taxon>
        <taxon>Pseudomonadati</taxon>
        <taxon>Bacteroidota</taxon>
        <taxon>Flavobacteriia</taxon>
        <taxon>Flavobacteriales</taxon>
        <taxon>Flavobacteriaceae</taxon>
        <taxon>Neotamlana</taxon>
    </lineage>
</organism>
<dbReference type="SUPFAM" id="SSF46689">
    <property type="entry name" value="Homeodomain-like"/>
    <property type="match status" value="1"/>
</dbReference>
<dbReference type="InterPro" id="IPR036097">
    <property type="entry name" value="HisK_dim/P_sf"/>
</dbReference>
<dbReference type="PATRIC" id="fig|1435349.4.peg.342"/>
<dbReference type="InterPro" id="IPR003594">
    <property type="entry name" value="HATPase_dom"/>
</dbReference>
<dbReference type="RefSeq" id="WP_044631174.1">
    <property type="nucleotide sequence ID" value="NZ_JTDW01000001.1"/>
</dbReference>
<dbReference type="SUPFAM" id="SSF55874">
    <property type="entry name" value="ATPase domain of HSP90 chaperone/DNA topoisomerase II/histidine kinase"/>
    <property type="match status" value="1"/>
</dbReference>
<dbReference type="Pfam" id="PF07495">
    <property type="entry name" value="Y_Y_Y"/>
    <property type="match status" value="1"/>
</dbReference>
<dbReference type="Pfam" id="PF07494">
    <property type="entry name" value="Reg_prop"/>
    <property type="match status" value="6"/>
</dbReference>
<dbReference type="GO" id="GO:0003700">
    <property type="term" value="F:DNA-binding transcription factor activity"/>
    <property type="evidence" value="ECO:0007669"/>
    <property type="project" value="InterPro"/>
</dbReference>
<evidence type="ECO:0000313" key="12">
    <source>
        <dbReference type="Proteomes" id="UP000032578"/>
    </source>
</evidence>
<feature type="domain" description="Response regulatory" evidence="10">
    <location>
        <begin position="1139"/>
        <end position="1254"/>
    </location>
</feature>
<dbReference type="PANTHER" id="PTHR43547">
    <property type="entry name" value="TWO-COMPONENT HISTIDINE KINASE"/>
    <property type="match status" value="1"/>
</dbReference>
<dbReference type="Pfam" id="PF02518">
    <property type="entry name" value="HATPase_c"/>
    <property type="match status" value="1"/>
</dbReference>